<dbReference type="KEGG" id="mpsy:CEK71_05040"/>
<keyword evidence="4" id="KW-0233">DNA recombination</keyword>
<keyword evidence="3 5" id="KW-0175">Coiled coil</keyword>
<dbReference type="Pfam" id="PF02646">
    <property type="entry name" value="RmuC"/>
    <property type="match status" value="1"/>
</dbReference>
<evidence type="ECO:0000256" key="5">
    <source>
        <dbReference type="SAM" id="Coils"/>
    </source>
</evidence>
<evidence type="ECO:0000313" key="7">
    <source>
        <dbReference type="Proteomes" id="UP000197019"/>
    </source>
</evidence>
<sequence length="527" mass="59827">MIGGLILIVLLIFITIVFLKINKRLNENTATDPELTRLLLNIQDGLNNGLSESRKELREVSAENRREIQDVFKNLQDTLLKRISENGAIQIQQLNSFKAALNELSEKLINNSNEFKQSVSQSFHITSEALNKKQDEFRDKTLERLNAFEGVIKNDAKENRNELTASLKSFEGKFSEGIKEFNEQLRTRFSDLNKQQSEANEQAKNSILDIRQTIENQLKAIREDNTQQLNEMRKTVDDKLHETLEKRLGESFKQVSDRLEQVHKGLGEMQTLAIGVGDLKKVLSNVKTRGILGEYQLGNILEQIMSPDQYAVNVATKQGSRENVEFAIKLPGKSDEKTVWLPIDSKFPLESYQTLLLALEEGNIVTIDAAQKLLLKAIESFAKDISGKYIDPPHTTDFAIMFLPIESLYAEVLRHPALFERLQRTYRITVTGPTTLSALLSSLNMGFRTLAVQKRSSEVWKVLAEVKTEFVKYSEQLATVHKHINSASTSLENLQTTRTKVMERKLRGVEALEVDSETPLLPIDNLD</sequence>
<comment type="similarity">
    <text evidence="2">Belongs to the RmuC family.</text>
</comment>
<dbReference type="Gene3D" id="1.20.120.20">
    <property type="entry name" value="Apolipoprotein"/>
    <property type="match status" value="1"/>
</dbReference>
<gene>
    <name evidence="6" type="ORF">CEK71_05040</name>
</gene>
<comment type="function">
    <text evidence="1">Involved in DNA recombination.</text>
</comment>
<evidence type="ECO:0000256" key="4">
    <source>
        <dbReference type="ARBA" id="ARBA00023172"/>
    </source>
</evidence>
<dbReference type="EMBL" id="CP022129">
    <property type="protein sequence ID" value="ASF45482.1"/>
    <property type="molecule type" value="Genomic_DNA"/>
</dbReference>
<organism evidence="6 7">
    <name type="scientific">Methylovulum psychrotolerans</name>
    <dbReference type="NCBI Taxonomy" id="1704499"/>
    <lineage>
        <taxon>Bacteria</taxon>
        <taxon>Pseudomonadati</taxon>
        <taxon>Pseudomonadota</taxon>
        <taxon>Gammaproteobacteria</taxon>
        <taxon>Methylococcales</taxon>
        <taxon>Methylococcaceae</taxon>
        <taxon>Methylovulum</taxon>
    </lineage>
</organism>
<dbReference type="Proteomes" id="UP000197019">
    <property type="component" value="Chromosome"/>
</dbReference>
<evidence type="ECO:0000313" key="6">
    <source>
        <dbReference type="EMBL" id="ASF45482.1"/>
    </source>
</evidence>
<reference evidence="6 7" key="1">
    <citation type="submission" date="2017-06" db="EMBL/GenBank/DDBJ databases">
        <title>Genome Sequencing of the methanotroph Methylovulum psychrotolerants str. HV10-M2 isolated from a high-altitude environment.</title>
        <authorList>
            <person name="Mateos-Rivera A."/>
        </authorList>
    </citation>
    <scope>NUCLEOTIDE SEQUENCE [LARGE SCALE GENOMIC DNA]</scope>
    <source>
        <strain evidence="6 7">HV10_M2</strain>
    </source>
</reference>
<dbReference type="PANTHER" id="PTHR30563">
    <property type="entry name" value="DNA RECOMBINATION PROTEIN RMUC"/>
    <property type="match status" value="1"/>
</dbReference>
<dbReference type="OrthoDB" id="9765111at2"/>
<dbReference type="SUPFAM" id="SSF58113">
    <property type="entry name" value="Apolipoprotein A-I"/>
    <property type="match status" value="1"/>
</dbReference>
<dbReference type="GO" id="GO:0006310">
    <property type="term" value="P:DNA recombination"/>
    <property type="evidence" value="ECO:0007669"/>
    <property type="project" value="UniProtKB-KW"/>
</dbReference>
<evidence type="ECO:0000256" key="3">
    <source>
        <dbReference type="ARBA" id="ARBA00023054"/>
    </source>
</evidence>
<proteinExistence type="inferred from homology"/>
<feature type="coiled-coil region" evidence="5">
    <location>
        <begin position="153"/>
        <end position="231"/>
    </location>
</feature>
<accession>A0A1Z4BW55</accession>
<dbReference type="PANTHER" id="PTHR30563:SF0">
    <property type="entry name" value="DNA RECOMBINATION PROTEIN RMUC"/>
    <property type="match status" value="1"/>
</dbReference>
<dbReference type="InterPro" id="IPR003798">
    <property type="entry name" value="DNA_recombination_RmuC"/>
</dbReference>
<evidence type="ECO:0000256" key="1">
    <source>
        <dbReference type="ARBA" id="ARBA00003416"/>
    </source>
</evidence>
<protein>
    <submittedName>
        <fullName evidence="6">DNA recombination protein RmuC</fullName>
    </submittedName>
</protein>
<keyword evidence="7" id="KW-1185">Reference proteome</keyword>
<evidence type="ECO:0000256" key="2">
    <source>
        <dbReference type="ARBA" id="ARBA00009840"/>
    </source>
</evidence>
<name>A0A1Z4BW55_9GAMM</name>
<dbReference type="AlphaFoldDB" id="A0A1Z4BW55"/>